<dbReference type="PANTHER" id="PTHR10772:SF58">
    <property type="entry name" value="CO-CHAPERONIN GROES"/>
    <property type="match status" value="1"/>
</dbReference>
<dbReference type="HAMAP" id="MF_00580">
    <property type="entry name" value="CH10"/>
    <property type="match status" value="1"/>
</dbReference>
<dbReference type="SUPFAM" id="SSF50129">
    <property type="entry name" value="GroES-like"/>
    <property type="match status" value="1"/>
</dbReference>
<dbReference type="InterPro" id="IPR037124">
    <property type="entry name" value="Chaperonin_GroES_sf"/>
</dbReference>
<dbReference type="EMBL" id="PCVG01000087">
    <property type="protein sequence ID" value="PIQ68005.1"/>
    <property type="molecule type" value="Genomic_DNA"/>
</dbReference>
<dbReference type="GO" id="GO:0051082">
    <property type="term" value="F:unfolded protein binding"/>
    <property type="evidence" value="ECO:0007669"/>
    <property type="project" value="TreeGrafter"/>
</dbReference>
<comment type="similarity">
    <text evidence="1 3 4">Belongs to the GroES chaperonin family.</text>
</comment>
<evidence type="ECO:0000256" key="1">
    <source>
        <dbReference type="ARBA" id="ARBA00006975"/>
    </source>
</evidence>
<evidence type="ECO:0000313" key="5">
    <source>
        <dbReference type="EMBL" id="PIQ68005.1"/>
    </source>
</evidence>
<evidence type="ECO:0000256" key="2">
    <source>
        <dbReference type="ARBA" id="ARBA00023186"/>
    </source>
</evidence>
<dbReference type="GO" id="GO:0051087">
    <property type="term" value="F:protein-folding chaperone binding"/>
    <property type="evidence" value="ECO:0007669"/>
    <property type="project" value="TreeGrafter"/>
</dbReference>
<name>A0A2H0K9U5_9BACT</name>
<dbReference type="InterPro" id="IPR020818">
    <property type="entry name" value="Chaperonin_GroES"/>
</dbReference>
<dbReference type="SMART" id="SM00883">
    <property type="entry name" value="Cpn10"/>
    <property type="match status" value="1"/>
</dbReference>
<dbReference type="GO" id="GO:0005524">
    <property type="term" value="F:ATP binding"/>
    <property type="evidence" value="ECO:0007669"/>
    <property type="project" value="InterPro"/>
</dbReference>
<keyword evidence="3" id="KW-0963">Cytoplasm</keyword>
<dbReference type="AlphaFoldDB" id="A0A2H0K9U5"/>
<dbReference type="PRINTS" id="PR00297">
    <property type="entry name" value="CHAPERONIN10"/>
</dbReference>
<dbReference type="GO" id="GO:0046872">
    <property type="term" value="F:metal ion binding"/>
    <property type="evidence" value="ECO:0007669"/>
    <property type="project" value="TreeGrafter"/>
</dbReference>
<organism evidence="5 6">
    <name type="scientific">Candidatus Taylorbacteria bacterium CG11_big_fil_rev_8_21_14_0_20_46_11</name>
    <dbReference type="NCBI Taxonomy" id="1975025"/>
    <lineage>
        <taxon>Bacteria</taxon>
        <taxon>Candidatus Tayloriibacteriota</taxon>
    </lineage>
</organism>
<dbReference type="Gene3D" id="2.30.33.40">
    <property type="entry name" value="GroES chaperonin"/>
    <property type="match status" value="1"/>
</dbReference>
<dbReference type="Pfam" id="PF00166">
    <property type="entry name" value="Cpn10"/>
    <property type="match status" value="1"/>
</dbReference>
<evidence type="ECO:0000313" key="6">
    <source>
        <dbReference type="Proteomes" id="UP000229342"/>
    </source>
</evidence>
<dbReference type="CDD" id="cd00320">
    <property type="entry name" value="cpn10"/>
    <property type="match status" value="1"/>
</dbReference>
<reference evidence="5 6" key="1">
    <citation type="submission" date="2017-09" db="EMBL/GenBank/DDBJ databases">
        <title>Depth-based differentiation of microbial function through sediment-hosted aquifers and enrichment of novel symbionts in the deep terrestrial subsurface.</title>
        <authorList>
            <person name="Probst A.J."/>
            <person name="Ladd B."/>
            <person name="Jarett J.K."/>
            <person name="Geller-Mcgrath D.E."/>
            <person name="Sieber C.M."/>
            <person name="Emerson J.B."/>
            <person name="Anantharaman K."/>
            <person name="Thomas B.C."/>
            <person name="Malmstrom R."/>
            <person name="Stieglmeier M."/>
            <person name="Klingl A."/>
            <person name="Woyke T."/>
            <person name="Ryan C.M."/>
            <person name="Banfield J.F."/>
        </authorList>
    </citation>
    <scope>NUCLEOTIDE SEQUENCE [LARGE SCALE GENOMIC DNA]</scope>
    <source>
        <strain evidence="5">CG11_big_fil_rev_8_21_14_0_20_46_11</strain>
    </source>
</reference>
<accession>A0A2H0K9U5</accession>
<evidence type="ECO:0000256" key="4">
    <source>
        <dbReference type="RuleBase" id="RU000535"/>
    </source>
</evidence>
<proteinExistence type="inferred from homology"/>
<dbReference type="GO" id="GO:0044183">
    <property type="term" value="F:protein folding chaperone"/>
    <property type="evidence" value="ECO:0007669"/>
    <property type="project" value="InterPro"/>
</dbReference>
<gene>
    <name evidence="3" type="primary">groES</name>
    <name evidence="3" type="synonym">groS</name>
    <name evidence="5" type="ORF">COV91_06360</name>
</gene>
<evidence type="ECO:0000256" key="3">
    <source>
        <dbReference type="HAMAP-Rule" id="MF_00580"/>
    </source>
</evidence>
<sequence>MAKPTKKITKVSGTAKTVQSDISKVKPLGDRVLVRELKKEGERSVSGIIIPETVGEDRGARKGEVVAVGEGKFDDGILVPMQVRVGDKVLFQWGDKLTIDGEEYEMVSESAILAIIK</sequence>
<comment type="function">
    <text evidence="3 4">Together with the chaperonin GroEL, plays an essential role in assisting protein folding. The GroEL-GroES system forms a nano-cage that allows encapsulation of the non-native substrate proteins and provides a physical environment optimized to promote and accelerate protein folding. GroES binds to the apical surface of the GroEL ring, thereby capping the opening of the GroEL channel.</text>
</comment>
<comment type="subcellular location">
    <subcellularLocation>
        <location evidence="3">Cytoplasm</location>
    </subcellularLocation>
</comment>
<dbReference type="PANTHER" id="PTHR10772">
    <property type="entry name" value="10 KDA HEAT SHOCK PROTEIN"/>
    <property type="match status" value="1"/>
</dbReference>
<comment type="caution">
    <text evidence="5">The sequence shown here is derived from an EMBL/GenBank/DDBJ whole genome shotgun (WGS) entry which is preliminary data.</text>
</comment>
<comment type="subunit">
    <text evidence="3">Heptamer of 7 subunits arranged in a ring. Interacts with the chaperonin GroEL.</text>
</comment>
<keyword evidence="2 3" id="KW-0143">Chaperone</keyword>
<dbReference type="GO" id="GO:0005737">
    <property type="term" value="C:cytoplasm"/>
    <property type="evidence" value="ECO:0007669"/>
    <property type="project" value="UniProtKB-SubCell"/>
</dbReference>
<dbReference type="FunFam" id="2.30.33.40:FF:000001">
    <property type="entry name" value="10 kDa chaperonin"/>
    <property type="match status" value="1"/>
</dbReference>
<dbReference type="InterPro" id="IPR011032">
    <property type="entry name" value="GroES-like_sf"/>
</dbReference>
<dbReference type="Proteomes" id="UP000229342">
    <property type="component" value="Unassembled WGS sequence"/>
</dbReference>
<protein>
    <recommendedName>
        <fullName evidence="3">Co-chaperonin GroES</fullName>
    </recommendedName>
    <alternativeName>
        <fullName evidence="3">10 kDa chaperonin</fullName>
    </alternativeName>
    <alternativeName>
        <fullName evidence="3">Chaperonin-10</fullName>
        <shortName evidence="3">Cpn10</shortName>
    </alternativeName>
</protein>